<reference evidence="2" key="1">
    <citation type="journal article" date="2021" name="Proc. Natl. Acad. Sci. U.S.A.">
        <title>A Catalog of Tens of Thousands of Viruses from Human Metagenomes Reveals Hidden Associations with Chronic Diseases.</title>
        <authorList>
            <person name="Tisza M.J."/>
            <person name="Buck C.B."/>
        </authorList>
    </citation>
    <scope>NUCLEOTIDE SEQUENCE</scope>
    <source>
        <strain evidence="2">CtSxd6</strain>
    </source>
</reference>
<dbReference type="EMBL" id="BK015140">
    <property type="protein sequence ID" value="DAD92590.1"/>
    <property type="molecule type" value="Genomic_DNA"/>
</dbReference>
<keyword evidence="1" id="KW-0472">Membrane</keyword>
<proteinExistence type="predicted"/>
<sequence length="123" mass="13231">MGYLLALFKSFPLGKLSGGLTAILILALSVLWGLYDLRGKELENARWEAAAAKTALESSQGRADQATEALRKAQEAQKLLSGKLTSTQAELARIRATKASQAQSSAVQGCQDAYKTIQEALYQ</sequence>
<organism evidence="2">
    <name type="scientific">Caudovirales sp. ctSxd6</name>
    <dbReference type="NCBI Taxonomy" id="2826774"/>
    <lineage>
        <taxon>Viruses</taxon>
        <taxon>Duplodnaviria</taxon>
        <taxon>Heunggongvirae</taxon>
        <taxon>Uroviricota</taxon>
        <taxon>Caudoviricetes</taxon>
    </lineage>
</organism>
<evidence type="ECO:0000256" key="1">
    <source>
        <dbReference type="SAM" id="Phobius"/>
    </source>
</evidence>
<accession>A0A8S5ND07</accession>
<keyword evidence="1" id="KW-0812">Transmembrane</keyword>
<keyword evidence="1" id="KW-1133">Transmembrane helix</keyword>
<evidence type="ECO:0000313" key="2">
    <source>
        <dbReference type="EMBL" id="DAD92590.1"/>
    </source>
</evidence>
<name>A0A8S5ND07_9CAUD</name>
<protein>
    <submittedName>
        <fullName evidence="2">SEC10/PgrA surface exclusion domain</fullName>
    </submittedName>
</protein>
<feature type="transmembrane region" description="Helical" evidence="1">
    <location>
        <begin position="20"/>
        <end position="37"/>
    </location>
</feature>